<reference evidence="2" key="1">
    <citation type="journal article" date="2019" name="Int. J. Syst. Evol. Microbiol.">
        <title>The Global Catalogue of Microorganisms (GCM) 10K type strain sequencing project: providing services to taxonomists for standard genome sequencing and annotation.</title>
        <authorList>
            <consortium name="The Broad Institute Genomics Platform"/>
            <consortium name="The Broad Institute Genome Sequencing Center for Infectious Disease"/>
            <person name="Wu L."/>
            <person name="Ma J."/>
        </authorList>
    </citation>
    <scope>NUCLEOTIDE SEQUENCE [LARGE SCALE GENOMIC DNA]</scope>
    <source>
        <strain evidence="2">IBRC 10765</strain>
    </source>
</reference>
<evidence type="ECO:0000313" key="2">
    <source>
        <dbReference type="Proteomes" id="UP001595617"/>
    </source>
</evidence>
<name>A0ABV8A043_9GAMM</name>
<accession>A0ABV8A043</accession>
<dbReference type="Gene3D" id="3.40.1260.10">
    <property type="entry name" value="DsrEFH-like"/>
    <property type="match status" value="1"/>
</dbReference>
<evidence type="ECO:0008006" key="3">
    <source>
        <dbReference type="Google" id="ProtNLM"/>
    </source>
</evidence>
<dbReference type="EMBL" id="JBHRYR010000003">
    <property type="protein sequence ID" value="MFC3853067.1"/>
    <property type="molecule type" value="Genomic_DNA"/>
</dbReference>
<dbReference type="InterPro" id="IPR027396">
    <property type="entry name" value="DsrEFH-like"/>
</dbReference>
<sequence length="100" mass="10965">MNTLKPTQNSAQNPTQKSTLHIIFSAAGFNRALPWIMAPDMVLLCGNALAHDAAALPTQQRFALAQDAEQYGITVSNAQLINDTEWVDLVLAHPHRVSWS</sequence>
<dbReference type="Proteomes" id="UP001595617">
    <property type="component" value="Unassembled WGS sequence"/>
</dbReference>
<dbReference type="SUPFAM" id="SSF75169">
    <property type="entry name" value="DsrEFH-like"/>
    <property type="match status" value="1"/>
</dbReference>
<evidence type="ECO:0000313" key="1">
    <source>
        <dbReference type="EMBL" id="MFC3853067.1"/>
    </source>
</evidence>
<protein>
    <recommendedName>
        <fullName evidence="3">Sulfurtransferase complex subunit TusB</fullName>
    </recommendedName>
</protein>
<organism evidence="1 2">
    <name type="scientific">Saccharospirillum mangrovi</name>
    <dbReference type="NCBI Taxonomy" id="2161747"/>
    <lineage>
        <taxon>Bacteria</taxon>
        <taxon>Pseudomonadati</taxon>
        <taxon>Pseudomonadota</taxon>
        <taxon>Gammaproteobacteria</taxon>
        <taxon>Oceanospirillales</taxon>
        <taxon>Saccharospirillaceae</taxon>
        <taxon>Saccharospirillum</taxon>
    </lineage>
</organism>
<comment type="caution">
    <text evidence="1">The sequence shown here is derived from an EMBL/GenBank/DDBJ whole genome shotgun (WGS) entry which is preliminary data.</text>
</comment>
<dbReference type="RefSeq" id="WP_380695870.1">
    <property type="nucleotide sequence ID" value="NZ_JBHRYR010000003.1"/>
</dbReference>
<keyword evidence="2" id="KW-1185">Reference proteome</keyword>
<proteinExistence type="predicted"/>
<gene>
    <name evidence="1" type="ORF">ACFOOG_09520</name>
</gene>